<accession>A0ABV9YZ41</accession>
<name>A0ABV9YZ41_9HYPH</name>
<protein>
    <submittedName>
        <fullName evidence="1">Uncharacterized protein</fullName>
    </submittedName>
</protein>
<evidence type="ECO:0000313" key="2">
    <source>
        <dbReference type="Proteomes" id="UP001595796"/>
    </source>
</evidence>
<evidence type="ECO:0000313" key="1">
    <source>
        <dbReference type="EMBL" id="MFC5066738.1"/>
    </source>
</evidence>
<sequence>MAKAVYEIISRGAEFFVLHDGDEAGPYMTKEAAFEAAVPPAALSIQDGLAIEILVPEGMKDPLNDMDQGVR</sequence>
<dbReference type="RefSeq" id="WP_114955500.1">
    <property type="nucleotide sequence ID" value="NZ_JBHSJF010000001.1"/>
</dbReference>
<keyword evidence="2" id="KW-1185">Reference proteome</keyword>
<proteinExistence type="predicted"/>
<reference evidence="2" key="1">
    <citation type="journal article" date="2019" name="Int. J. Syst. Evol. Microbiol.">
        <title>The Global Catalogue of Microorganisms (GCM) 10K type strain sequencing project: providing services to taxonomists for standard genome sequencing and annotation.</title>
        <authorList>
            <consortium name="The Broad Institute Genomics Platform"/>
            <consortium name="The Broad Institute Genome Sequencing Center for Infectious Disease"/>
            <person name="Wu L."/>
            <person name="Ma J."/>
        </authorList>
    </citation>
    <scope>NUCLEOTIDE SEQUENCE [LARGE SCALE GENOMIC DNA]</scope>
    <source>
        <strain evidence="2">CGMCC 1.16444</strain>
    </source>
</reference>
<dbReference type="EMBL" id="JBHSJF010000001">
    <property type="protein sequence ID" value="MFC5066738.1"/>
    <property type="molecule type" value="Genomic_DNA"/>
</dbReference>
<gene>
    <name evidence="1" type="ORF">ACFPFW_01750</name>
</gene>
<organism evidence="1 2">
    <name type="scientific">Flaviflagellibacter deserti</name>
    <dbReference type="NCBI Taxonomy" id="2267266"/>
    <lineage>
        <taxon>Bacteria</taxon>
        <taxon>Pseudomonadati</taxon>
        <taxon>Pseudomonadota</taxon>
        <taxon>Alphaproteobacteria</taxon>
        <taxon>Hyphomicrobiales</taxon>
        <taxon>Flaviflagellibacter</taxon>
    </lineage>
</organism>
<comment type="caution">
    <text evidence="1">The sequence shown here is derived from an EMBL/GenBank/DDBJ whole genome shotgun (WGS) entry which is preliminary data.</text>
</comment>
<dbReference type="Proteomes" id="UP001595796">
    <property type="component" value="Unassembled WGS sequence"/>
</dbReference>